<dbReference type="PANTHER" id="PTHR32361:SF9">
    <property type="entry name" value="FERRIC REDUCTASE TRANSMEMBRANE COMPONENT 3-RELATED"/>
    <property type="match status" value="1"/>
</dbReference>
<accession>A0AAW0ECQ1</accession>
<dbReference type="AlphaFoldDB" id="A0AAW0ECQ1"/>
<dbReference type="Proteomes" id="UP001383192">
    <property type="component" value="Unassembled WGS sequence"/>
</dbReference>
<evidence type="ECO:0000259" key="7">
    <source>
        <dbReference type="PROSITE" id="PS51384"/>
    </source>
</evidence>
<evidence type="ECO:0000256" key="1">
    <source>
        <dbReference type="ARBA" id="ARBA00004651"/>
    </source>
</evidence>
<evidence type="ECO:0000256" key="2">
    <source>
        <dbReference type="ARBA" id="ARBA00012668"/>
    </source>
</evidence>
<reference evidence="8 9" key="1">
    <citation type="submission" date="2024-01" db="EMBL/GenBank/DDBJ databases">
        <title>A draft genome for a cacao thread blight-causing isolate of Paramarasmius palmivorus.</title>
        <authorList>
            <person name="Baruah I.K."/>
            <person name="Bukari Y."/>
            <person name="Amoako-Attah I."/>
            <person name="Meinhardt L.W."/>
            <person name="Bailey B.A."/>
            <person name="Cohen S.P."/>
        </authorList>
    </citation>
    <scope>NUCLEOTIDE SEQUENCE [LARGE SCALE GENOMIC DNA]</scope>
    <source>
        <strain evidence="8 9">GH-12</strain>
    </source>
</reference>
<dbReference type="EC" id="1.16.1.9" evidence="2"/>
<dbReference type="GO" id="GO:0005886">
    <property type="term" value="C:plasma membrane"/>
    <property type="evidence" value="ECO:0007669"/>
    <property type="project" value="UniProtKB-SubCell"/>
</dbReference>
<dbReference type="InterPro" id="IPR013112">
    <property type="entry name" value="FAD-bd_8"/>
</dbReference>
<comment type="subcellular location">
    <subcellularLocation>
        <location evidence="1">Cell membrane</location>
        <topology evidence="1">Multi-pass membrane protein</topology>
    </subcellularLocation>
</comment>
<organism evidence="8 9">
    <name type="scientific">Paramarasmius palmivorus</name>
    <dbReference type="NCBI Taxonomy" id="297713"/>
    <lineage>
        <taxon>Eukaryota</taxon>
        <taxon>Fungi</taxon>
        <taxon>Dikarya</taxon>
        <taxon>Basidiomycota</taxon>
        <taxon>Agaricomycotina</taxon>
        <taxon>Agaricomycetes</taxon>
        <taxon>Agaricomycetidae</taxon>
        <taxon>Agaricales</taxon>
        <taxon>Marasmiineae</taxon>
        <taxon>Marasmiaceae</taxon>
        <taxon>Paramarasmius</taxon>
    </lineage>
</organism>
<keyword evidence="9" id="KW-1185">Reference proteome</keyword>
<dbReference type="SUPFAM" id="SSF63380">
    <property type="entry name" value="Riboflavin synthase domain-like"/>
    <property type="match status" value="1"/>
</dbReference>
<dbReference type="InterPro" id="IPR017927">
    <property type="entry name" value="FAD-bd_FR_type"/>
</dbReference>
<keyword evidence="3" id="KW-0813">Transport</keyword>
<dbReference type="EMBL" id="JAYKXP010000001">
    <property type="protein sequence ID" value="KAK7062720.1"/>
    <property type="molecule type" value="Genomic_DNA"/>
</dbReference>
<feature type="region of interest" description="Disordered" evidence="6">
    <location>
        <begin position="118"/>
        <end position="141"/>
    </location>
</feature>
<keyword evidence="4" id="KW-1003">Cell membrane</keyword>
<gene>
    <name evidence="8" type="ORF">VNI00_000208</name>
</gene>
<proteinExistence type="predicted"/>
<protein>
    <recommendedName>
        <fullName evidence="2">ferric-chelate reductase (NADPH)</fullName>
        <ecNumber evidence="2">1.16.1.9</ecNumber>
    </recommendedName>
</protein>
<name>A0AAW0ECQ1_9AGAR</name>
<evidence type="ECO:0000313" key="9">
    <source>
        <dbReference type="Proteomes" id="UP001383192"/>
    </source>
</evidence>
<keyword evidence="4" id="KW-0472">Membrane</keyword>
<dbReference type="Pfam" id="PF08022">
    <property type="entry name" value="FAD_binding_8"/>
    <property type="match status" value="1"/>
</dbReference>
<dbReference type="CDD" id="cd06186">
    <property type="entry name" value="NOX_Duox_like_FAD_NADP"/>
    <property type="match status" value="1"/>
</dbReference>
<evidence type="ECO:0000256" key="3">
    <source>
        <dbReference type="ARBA" id="ARBA00022448"/>
    </source>
</evidence>
<comment type="caution">
    <text evidence="8">The sequence shown here is derived from an EMBL/GenBank/DDBJ whole genome shotgun (WGS) entry which is preliminary data.</text>
</comment>
<dbReference type="PANTHER" id="PTHR32361">
    <property type="entry name" value="FERRIC/CUPRIC REDUCTASE TRANSMEMBRANE COMPONENT"/>
    <property type="match status" value="1"/>
</dbReference>
<evidence type="ECO:0000256" key="6">
    <source>
        <dbReference type="SAM" id="MobiDB-lite"/>
    </source>
</evidence>
<dbReference type="PROSITE" id="PS51384">
    <property type="entry name" value="FAD_FR"/>
    <property type="match status" value="1"/>
</dbReference>
<dbReference type="GO" id="GO:0015677">
    <property type="term" value="P:copper ion import"/>
    <property type="evidence" value="ECO:0007669"/>
    <property type="project" value="TreeGrafter"/>
</dbReference>
<dbReference type="GO" id="GO:0052851">
    <property type="term" value="F:ferric-chelate reductase (NADPH) activity"/>
    <property type="evidence" value="ECO:0007669"/>
    <property type="project" value="UniProtKB-EC"/>
</dbReference>
<feature type="domain" description="FAD-binding FR-type" evidence="7">
    <location>
        <begin position="57"/>
        <end position="188"/>
    </location>
</feature>
<dbReference type="InterPro" id="IPR017938">
    <property type="entry name" value="Riboflavin_synthase-like_b-brl"/>
</dbReference>
<comment type="catalytic activity">
    <reaction evidence="5">
        <text>2 a Fe(II)-siderophore + NADP(+) + H(+) = 2 a Fe(III)-siderophore + NADPH</text>
        <dbReference type="Rhea" id="RHEA:28795"/>
        <dbReference type="Rhea" id="RHEA-COMP:11342"/>
        <dbReference type="Rhea" id="RHEA-COMP:11344"/>
        <dbReference type="ChEBI" id="CHEBI:15378"/>
        <dbReference type="ChEBI" id="CHEBI:29033"/>
        <dbReference type="ChEBI" id="CHEBI:29034"/>
        <dbReference type="ChEBI" id="CHEBI:57783"/>
        <dbReference type="ChEBI" id="CHEBI:58349"/>
        <dbReference type="EC" id="1.16.1.9"/>
    </reaction>
</comment>
<dbReference type="GO" id="GO:0006879">
    <property type="term" value="P:intracellular iron ion homeostasis"/>
    <property type="evidence" value="ECO:0007669"/>
    <property type="project" value="TreeGrafter"/>
</dbReference>
<dbReference type="GO" id="GO:0006826">
    <property type="term" value="P:iron ion transport"/>
    <property type="evidence" value="ECO:0007669"/>
    <property type="project" value="TreeGrafter"/>
</dbReference>
<evidence type="ECO:0000313" key="8">
    <source>
        <dbReference type="EMBL" id="KAK7062720.1"/>
    </source>
</evidence>
<evidence type="ECO:0000256" key="4">
    <source>
        <dbReference type="ARBA" id="ARBA00022475"/>
    </source>
</evidence>
<sequence>MLVDTSSLYSFNVLARELMPQSFDRFQKYIWPCLLIWGLDRLIRGIRLVLFNHSYFGFSSSARALDATVELMSPECVRLTLKRPPHFHWSAGQTAYLIMPTVSTLPFEAHPFTIASVDTSGSKRNDNASTPDNAGEVKPDAGPSSFWKEVIFLINPRDGFTKRLAEIAAREETIKAYVDGPYGHSPDLSSYDTIAFVAGQFPVDIFGYSVD</sequence>
<dbReference type="InterPro" id="IPR051410">
    <property type="entry name" value="Ferric/Cupric_Reductase"/>
</dbReference>
<evidence type="ECO:0000256" key="5">
    <source>
        <dbReference type="ARBA" id="ARBA00048483"/>
    </source>
</evidence>